<evidence type="ECO:0000313" key="4">
    <source>
        <dbReference type="EMBL" id="GAA1620927.1"/>
    </source>
</evidence>
<sequence length="543" mass="58520">MALAHAWSVALVGLEGHLVEVEADIAQGLPKTTLIGLPDASLNEARDRVRAAVANSQEKFPDRKVTIGLSPATLPKTGSHYDVAIACALLAAGGVVDGRHLREVVVIGELGLDGRIREVRGALAMTLAASRSGFERIIVPEMNAGEARLVPGIEVYGMRSLRQVLALLRGDEIPDETPPRAEPRLVSESLTRLPEVDLDDVLGQHEGRRAIEAAAAGGHHLYLHGPPGSGKTMLAERLAGLMPDLSTDDSLEVSAVHSLAGLLTSDAELVVRPPFIAPHHTASLPSLIGGGSGMPRPGAISCAHRGILFIDEAPEMHPLTLDTLRQPLESGFIEVHRAAAVAKFPARFLLVLAANPCPCGQAGTPYGICTCTPQILNRYQQRISGPIKDRIDIQRQILPASRGLTDDEKPESTAEVAARVSAARDRQAFRYRDTPWVLNSEVPGPVLRREYPLDDLSQKTLESHYADGVLTARGFDRVARLAWTLADLEGLAGPTRELTHQAFQLRSGAALTPLDDTRPIRDRELRLSTTNDAQTSKESDRPW</sequence>
<accession>A0ABN2EX93</accession>
<dbReference type="InterPro" id="IPR025158">
    <property type="entry name" value="Mg_chelat-rel_C"/>
</dbReference>
<evidence type="ECO:0000259" key="3">
    <source>
        <dbReference type="SMART" id="SM00382"/>
    </source>
</evidence>
<reference evidence="4 5" key="1">
    <citation type="journal article" date="2019" name="Int. J. Syst. Evol. Microbiol.">
        <title>The Global Catalogue of Microorganisms (GCM) 10K type strain sequencing project: providing services to taxonomists for standard genome sequencing and annotation.</title>
        <authorList>
            <consortium name="The Broad Institute Genomics Platform"/>
            <consortium name="The Broad Institute Genome Sequencing Center for Infectious Disease"/>
            <person name="Wu L."/>
            <person name="Ma J."/>
        </authorList>
    </citation>
    <scope>NUCLEOTIDE SEQUENCE [LARGE SCALE GENOMIC DNA]</scope>
    <source>
        <strain evidence="4 5">JCM 14306</strain>
    </source>
</reference>
<dbReference type="PANTHER" id="PTHR32039">
    <property type="entry name" value="MAGNESIUM-CHELATASE SUBUNIT CHLI"/>
    <property type="match status" value="1"/>
</dbReference>
<dbReference type="PANTHER" id="PTHR32039:SF7">
    <property type="entry name" value="COMPETENCE PROTEIN COMM"/>
    <property type="match status" value="1"/>
</dbReference>
<dbReference type="Gene3D" id="3.40.50.300">
    <property type="entry name" value="P-loop containing nucleotide triphosphate hydrolases"/>
    <property type="match status" value="1"/>
</dbReference>
<dbReference type="InterPro" id="IPR027417">
    <property type="entry name" value="P-loop_NTPase"/>
</dbReference>
<dbReference type="Pfam" id="PF01078">
    <property type="entry name" value="Mg_chelatase"/>
    <property type="match status" value="1"/>
</dbReference>
<dbReference type="EMBL" id="BAAANE010000002">
    <property type="protein sequence ID" value="GAA1620927.1"/>
    <property type="molecule type" value="Genomic_DNA"/>
</dbReference>
<protein>
    <submittedName>
        <fullName evidence="4">YifB family Mg chelatase-like AAA ATPase</fullName>
    </submittedName>
</protein>
<dbReference type="CDD" id="cd00009">
    <property type="entry name" value="AAA"/>
    <property type="match status" value="1"/>
</dbReference>
<evidence type="ECO:0000256" key="2">
    <source>
        <dbReference type="SAM" id="MobiDB-lite"/>
    </source>
</evidence>
<evidence type="ECO:0000256" key="1">
    <source>
        <dbReference type="ARBA" id="ARBA00006354"/>
    </source>
</evidence>
<dbReference type="NCBIfam" id="TIGR00368">
    <property type="entry name" value="YifB family Mg chelatase-like AAA ATPase"/>
    <property type="match status" value="1"/>
</dbReference>
<dbReference type="Pfam" id="PF13335">
    <property type="entry name" value="Mg_chelatase_C"/>
    <property type="match status" value="1"/>
</dbReference>
<comment type="similarity">
    <text evidence="1">Belongs to the Mg-chelatase subunits D/I family. ComM subfamily.</text>
</comment>
<dbReference type="SMART" id="SM00382">
    <property type="entry name" value="AAA"/>
    <property type="match status" value="1"/>
</dbReference>
<gene>
    <name evidence="4" type="ORF">GCM10009744_04820</name>
</gene>
<feature type="region of interest" description="Disordered" evidence="2">
    <location>
        <begin position="513"/>
        <end position="543"/>
    </location>
</feature>
<dbReference type="Pfam" id="PF13541">
    <property type="entry name" value="ChlI"/>
    <property type="match status" value="1"/>
</dbReference>
<dbReference type="RefSeq" id="WP_344108131.1">
    <property type="nucleotide sequence ID" value="NZ_BAAANE010000002.1"/>
</dbReference>
<dbReference type="InterPro" id="IPR003593">
    <property type="entry name" value="AAA+_ATPase"/>
</dbReference>
<dbReference type="InterPro" id="IPR014721">
    <property type="entry name" value="Ribsml_uS5_D2-typ_fold_subgr"/>
</dbReference>
<feature type="compositionally biased region" description="Basic and acidic residues" evidence="2">
    <location>
        <begin position="515"/>
        <end position="526"/>
    </location>
</feature>
<dbReference type="InterPro" id="IPR020568">
    <property type="entry name" value="Ribosomal_Su5_D2-typ_SF"/>
</dbReference>
<dbReference type="InterPro" id="IPR004482">
    <property type="entry name" value="Mg_chelat-rel"/>
</dbReference>
<feature type="domain" description="AAA+ ATPase" evidence="3">
    <location>
        <begin position="217"/>
        <end position="401"/>
    </location>
</feature>
<organism evidence="4 5">
    <name type="scientific">Kribbella alba</name>
    <dbReference type="NCBI Taxonomy" id="190197"/>
    <lineage>
        <taxon>Bacteria</taxon>
        <taxon>Bacillati</taxon>
        <taxon>Actinomycetota</taxon>
        <taxon>Actinomycetes</taxon>
        <taxon>Propionibacteriales</taxon>
        <taxon>Kribbellaceae</taxon>
        <taxon>Kribbella</taxon>
    </lineage>
</organism>
<evidence type="ECO:0000313" key="5">
    <source>
        <dbReference type="Proteomes" id="UP001501319"/>
    </source>
</evidence>
<name>A0ABN2EX93_9ACTN</name>
<proteinExistence type="inferred from homology"/>
<dbReference type="InterPro" id="IPR045006">
    <property type="entry name" value="CHLI-like"/>
</dbReference>
<keyword evidence="5" id="KW-1185">Reference proteome</keyword>
<comment type="caution">
    <text evidence="4">The sequence shown here is derived from an EMBL/GenBank/DDBJ whole genome shotgun (WGS) entry which is preliminary data.</text>
</comment>
<dbReference type="InterPro" id="IPR000523">
    <property type="entry name" value="Mg_chelatse_chII-like_cat_dom"/>
</dbReference>
<dbReference type="Proteomes" id="UP001501319">
    <property type="component" value="Unassembled WGS sequence"/>
</dbReference>
<dbReference type="SUPFAM" id="SSF54211">
    <property type="entry name" value="Ribosomal protein S5 domain 2-like"/>
    <property type="match status" value="1"/>
</dbReference>
<dbReference type="Gene3D" id="3.30.230.10">
    <property type="match status" value="1"/>
</dbReference>
<dbReference type="SUPFAM" id="SSF52540">
    <property type="entry name" value="P-loop containing nucleoside triphosphate hydrolases"/>
    <property type="match status" value="1"/>
</dbReference>